<comment type="caution">
    <text evidence="2">The sequence shown here is derived from an EMBL/GenBank/DDBJ whole genome shotgun (WGS) entry which is preliminary data.</text>
</comment>
<gene>
    <name evidence="2" type="ORF">GRI97_08080</name>
</gene>
<organism evidence="2 3">
    <name type="scientific">Croceibacterium xixiisoli</name>
    <dbReference type="NCBI Taxonomy" id="1476466"/>
    <lineage>
        <taxon>Bacteria</taxon>
        <taxon>Pseudomonadati</taxon>
        <taxon>Pseudomonadota</taxon>
        <taxon>Alphaproteobacteria</taxon>
        <taxon>Sphingomonadales</taxon>
        <taxon>Erythrobacteraceae</taxon>
        <taxon>Croceibacterium</taxon>
    </lineage>
</organism>
<dbReference type="PANTHER" id="PTHR34491">
    <property type="entry name" value="A-TYPE INCLUSION PROTEIN, PUTATIVE-RELATED"/>
    <property type="match status" value="1"/>
</dbReference>
<name>A0A6I4TST9_9SPHN</name>
<proteinExistence type="predicted"/>
<evidence type="ECO:0008006" key="4">
    <source>
        <dbReference type="Google" id="ProtNLM"/>
    </source>
</evidence>
<keyword evidence="1" id="KW-0175">Coiled coil</keyword>
<protein>
    <recommendedName>
        <fullName evidence="4">Bacteriophage tail tape measure N-terminal domain-containing protein</fullName>
    </recommendedName>
</protein>
<dbReference type="EMBL" id="WTYJ01000001">
    <property type="protein sequence ID" value="MXO98944.1"/>
    <property type="molecule type" value="Genomic_DNA"/>
</dbReference>
<sequence length="1425" mass="153003">MTDTVFPAYLRLEHQDSVAGSAFLSEIDRALRPAESRLESFTREAQRQLNTAMTVPRTTAGSLNLDVGELQANARAQELRAKAAREVAEATARAAQAEGDYSHNARLARAATEALAREEEEAARASRSHADAIAQVQAQLNSQRSTVSVLSGEYLQLAQAETAAANGAQMLSAINASTGLDRAAKSARDSADAFRDLIEATAAQDERAAQGFLDNAFGLDRQTKSARESAQAFQEMFAEQERTAQTNAALAASAVELRTQLDPMYAAQRRFDDEMERADRLYDAGISGVREYAAAQQLARNNLRESAQAVMQNSTAVERAGQANSAVARSNQAAFVMLGQQMQDVLVQAQMGTSGITIFTQQVPQAAYALSGLADSSDETLSKVGEMASFMSGPWGAAFFAATAILGPFIYDLIFAGEAASEAEQKAYDFSNGMDVLRLSTGEASHAVAQLAEEMRAAIAVQGDFLDMQKNIATLGREQIEGRLATYQAELSRRRQQANSWTSLIPFNQPNYIQMGWYEQQIEEAEKQLGGSQGARQAELDAKIAVAQREVLERRDPLAAARGQYERAVGELKHRFDQSDADPVGAADRGIFISEEGYKAEFDRLTGIKEAAEAAARSARRTPRKERDTSAAELRAAQRLAEFAEDAERKIAAVRDRFSDIPPEVARVNSSTRELNDLISDLTTKKPENFAEMVRQAVELRDALPGLAFAQAMGDLNRASEEQIMLQTATNRGRREDVALVQEVLSLQRQFGPLNREQLETVRDIVSARESELEMLERAQDMQLNYLDTTRSVRSELEAIFAGRGSLANFGEIFRDLKARVTVENIFGDVLREMDEMVQGGGKLEDSVDYIVEQNERAAEAAATLAASLATTAQQISDPQTLSGLTFDEAFAHLRDPAGDAANDNEGHGNEIVVTGTRRTLSNMTPEAYFEAMSKKLVGPLTSELDSIFGTSFFSQMQGVLSGALYGYATGGDVGGILGAAQGAMKTFGNDIFGEKLGGAISGALGDALKGAQTGSMVAGLGNMLGLNMSGTGSQIGGMIGSALPIPGGDIIGAIAGGILGNMFTSTPDGNLGITGIGGRTQSRSSRDEIGSNLGSMAGQLDSRLKQIAEQLNAEIGAFSVSIGQREDYFRVGGDANFDAGAKHPKGALYNGKDAQAALEVAILNALNDGAMMGISRLSQNLLKNAKNLEEALADALDIEDVFNRLAQHRDPIGFEMDALDKEFSRLKDTFTSAGATAQEMADLEELYWIERNQLIKDATARELSTLRGFLDELTVGNSAISLRERQSMALSEYNPLAERVAAGDATAYDDYVEAARQLLDIQRQISGSQSGYFDLLAEITALTQGAFDDVTGGLSGIEDRESPFGTTAPADNAGVIDAVNNLRADIASGLANKLDAVNDNLGTLIAQNSSSQRMPVWQGSGGSW</sequence>
<evidence type="ECO:0000313" key="2">
    <source>
        <dbReference type="EMBL" id="MXO98944.1"/>
    </source>
</evidence>
<evidence type="ECO:0000256" key="1">
    <source>
        <dbReference type="SAM" id="Coils"/>
    </source>
</evidence>
<reference evidence="2 3" key="1">
    <citation type="submission" date="2019-12" db="EMBL/GenBank/DDBJ databases">
        <title>Genomic-based taxomic classification of the family Erythrobacteraceae.</title>
        <authorList>
            <person name="Xu L."/>
        </authorList>
    </citation>
    <scope>NUCLEOTIDE SEQUENCE [LARGE SCALE GENOMIC DNA]</scope>
    <source>
        <strain evidence="2 3">S36</strain>
    </source>
</reference>
<evidence type="ECO:0000313" key="3">
    <source>
        <dbReference type="Proteomes" id="UP000469430"/>
    </source>
</evidence>
<dbReference type="RefSeq" id="WP_161390533.1">
    <property type="nucleotide sequence ID" value="NZ_JBHSCP010000001.1"/>
</dbReference>
<feature type="coiled-coil region" evidence="1">
    <location>
        <begin position="73"/>
        <end position="135"/>
    </location>
</feature>
<dbReference type="OrthoDB" id="7432167at2"/>
<dbReference type="PANTHER" id="PTHR34491:SF156">
    <property type="entry name" value="KINESIN MOTOR DOMAIN-CONTAINING PROTEIN"/>
    <property type="match status" value="1"/>
</dbReference>
<accession>A0A6I4TST9</accession>
<dbReference type="Proteomes" id="UP000469430">
    <property type="component" value="Unassembled WGS sequence"/>
</dbReference>
<keyword evidence="3" id="KW-1185">Reference proteome</keyword>